<name>A0ABY4U1K6_RICCR</name>
<dbReference type="RefSeq" id="WP_250720212.1">
    <property type="nucleotide sequence ID" value="NZ_CP098324.1"/>
</dbReference>
<accession>A0ABY4U1K6</accession>
<gene>
    <name evidence="1" type="ORF">NBT09_06140</name>
</gene>
<proteinExistence type="predicted"/>
<evidence type="ECO:0000313" key="1">
    <source>
        <dbReference type="EMBL" id="URW78515.1"/>
    </source>
</evidence>
<reference evidence="1" key="1">
    <citation type="submission" date="2022-05" db="EMBL/GenBank/DDBJ databases">
        <title>Tracking Rickettsia raoultii infection dynamics in vivo by bioorthogonal metabolic labeling.</title>
        <authorList>
            <person name="Zhu D.-Y."/>
            <person name="Jia N."/>
            <person name="Li C."/>
            <person name="Zhang M.-Z."/>
            <person name="Liu H.-B."/>
            <person name="Cao W.-C."/>
        </authorList>
    </citation>
    <scope>NUCLEOTIDE SEQUENCE</scope>
    <source>
        <strain evidence="1">BIME</strain>
    </source>
</reference>
<evidence type="ECO:0000313" key="2">
    <source>
        <dbReference type="Proteomes" id="UP001056268"/>
    </source>
</evidence>
<organism evidence="1 2">
    <name type="scientific">Rickettsia conorii subsp. raoultii</name>
    <dbReference type="NCBI Taxonomy" id="369822"/>
    <lineage>
        <taxon>Bacteria</taxon>
        <taxon>Pseudomonadati</taxon>
        <taxon>Pseudomonadota</taxon>
        <taxon>Alphaproteobacteria</taxon>
        <taxon>Rickettsiales</taxon>
        <taxon>Rickettsiaceae</taxon>
        <taxon>Rickettsieae</taxon>
        <taxon>Rickettsia</taxon>
        <taxon>spotted fever group</taxon>
    </lineage>
</organism>
<protein>
    <recommendedName>
        <fullName evidence="3">Acyl-[acyl-carrier-protein]--UDP-N-acetylglucosamine O-acyltransferase</fullName>
    </recommendedName>
</protein>
<keyword evidence="2" id="KW-1185">Reference proteome</keyword>
<evidence type="ECO:0008006" key="3">
    <source>
        <dbReference type="Google" id="ProtNLM"/>
    </source>
</evidence>
<dbReference type="EMBL" id="CP098324">
    <property type="protein sequence ID" value="URW78515.1"/>
    <property type="molecule type" value="Genomic_DNA"/>
</dbReference>
<sequence>MTNRKKIDVLDSESDLNLSLDSIANLCYPRVITCETEEDTLSIDGGVFAAFWWAANYIIDKVLMLITDNIYYYLRE</sequence>
<dbReference type="Proteomes" id="UP001056268">
    <property type="component" value="Chromosome"/>
</dbReference>